<proteinExistence type="predicted"/>
<accession>Q0S5T7</accession>
<evidence type="ECO:0000313" key="1">
    <source>
        <dbReference type="EMBL" id="ABG97099.1"/>
    </source>
</evidence>
<protein>
    <submittedName>
        <fullName evidence="1">Uncharacterized protein</fullName>
    </submittedName>
</protein>
<gene>
    <name evidence="1" type="ordered locus">RHA1_ro05318</name>
</gene>
<organism evidence="1 2">
    <name type="scientific">Rhodococcus jostii (strain RHA1)</name>
    <dbReference type="NCBI Taxonomy" id="101510"/>
    <lineage>
        <taxon>Bacteria</taxon>
        <taxon>Bacillati</taxon>
        <taxon>Actinomycetota</taxon>
        <taxon>Actinomycetes</taxon>
        <taxon>Mycobacteriales</taxon>
        <taxon>Nocardiaceae</taxon>
        <taxon>Rhodococcus</taxon>
    </lineage>
</organism>
<dbReference type="AlphaFoldDB" id="Q0S5T7"/>
<evidence type="ECO:0000313" key="2">
    <source>
        <dbReference type="Proteomes" id="UP000008710"/>
    </source>
</evidence>
<dbReference type="HOGENOM" id="CLU_2452620_0_0_11"/>
<dbReference type="EMBL" id="CP000431">
    <property type="protein sequence ID" value="ABG97099.1"/>
    <property type="molecule type" value="Genomic_DNA"/>
</dbReference>
<dbReference type="KEGG" id="rha:RHA1_ro05318"/>
<dbReference type="Proteomes" id="UP000008710">
    <property type="component" value="Chromosome"/>
</dbReference>
<sequence>MVILWVGCDAVPMRVQLAISSRDGASAVNSWTATLRSPRAPECGPGHSLEEHSQMIKADDHNVLGAASRGGLISTTCPARSYLRLVALR</sequence>
<reference evidence="2" key="1">
    <citation type="journal article" date="2006" name="Proc. Natl. Acad. Sci. U.S.A.">
        <title>The complete genome of Rhodococcus sp. RHA1 provides insights into a catabolic powerhouse.</title>
        <authorList>
            <person name="McLeod M.P."/>
            <person name="Warren R.L."/>
            <person name="Hsiao W.W.L."/>
            <person name="Araki N."/>
            <person name="Myhre M."/>
            <person name="Fernandes C."/>
            <person name="Miyazawa D."/>
            <person name="Wong W."/>
            <person name="Lillquist A.L."/>
            <person name="Wang D."/>
            <person name="Dosanjh M."/>
            <person name="Hara H."/>
            <person name="Petrescu A."/>
            <person name="Morin R.D."/>
            <person name="Yang G."/>
            <person name="Stott J.M."/>
            <person name="Schein J.E."/>
            <person name="Shin H."/>
            <person name="Smailus D."/>
            <person name="Siddiqui A.S."/>
            <person name="Marra M.A."/>
            <person name="Jones S.J.M."/>
            <person name="Holt R."/>
            <person name="Brinkman F.S.L."/>
            <person name="Miyauchi K."/>
            <person name="Fukuda M."/>
            <person name="Davies J.E."/>
            <person name="Mohn W.W."/>
            <person name="Eltis L.D."/>
        </authorList>
    </citation>
    <scope>NUCLEOTIDE SEQUENCE [LARGE SCALE GENOMIC DNA]</scope>
    <source>
        <strain evidence="2">RHA1</strain>
    </source>
</reference>
<name>Q0S5T7_RHOJR</name>